<dbReference type="InterPro" id="IPR001245">
    <property type="entry name" value="Ser-Thr/Tyr_kinase_cat_dom"/>
</dbReference>
<dbReference type="GO" id="GO:0005524">
    <property type="term" value="F:ATP binding"/>
    <property type="evidence" value="ECO:0007669"/>
    <property type="project" value="InterPro"/>
</dbReference>
<keyword evidence="4" id="KW-1185">Reference proteome</keyword>
<feature type="domain" description="Protein kinase" evidence="2">
    <location>
        <begin position="1"/>
        <end position="118"/>
    </location>
</feature>
<protein>
    <recommendedName>
        <fullName evidence="2">Protein kinase domain-containing protein</fullName>
    </recommendedName>
</protein>
<reference evidence="3" key="1">
    <citation type="submission" date="2023-12" db="EMBL/GenBank/DDBJ databases">
        <title>Genome assembly of Anisodus tanguticus.</title>
        <authorList>
            <person name="Wang Y.-J."/>
        </authorList>
    </citation>
    <scope>NUCLEOTIDE SEQUENCE</scope>
    <source>
        <strain evidence="3">KB-2021</strain>
        <tissue evidence="3">Leaf</tissue>
    </source>
</reference>
<dbReference type="SUPFAM" id="SSF56112">
    <property type="entry name" value="Protein kinase-like (PK-like)"/>
    <property type="match status" value="1"/>
</dbReference>
<dbReference type="PANTHER" id="PTHR27006:SF619">
    <property type="entry name" value="CYSTEINE-RICH RECEPTOR-LIKE PROTEIN KINASE 15"/>
    <property type="match status" value="1"/>
</dbReference>
<dbReference type="AlphaFoldDB" id="A0AAE1VHX9"/>
<evidence type="ECO:0000259" key="2">
    <source>
        <dbReference type="PROSITE" id="PS50011"/>
    </source>
</evidence>
<dbReference type="Pfam" id="PF11883">
    <property type="entry name" value="DUF3403"/>
    <property type="match status" value="1"/>
</dbReference>
<dbReference type="Pfam" id="PF07714">
    <property type="entry name" value="PK_Tyr_Ser-Thr"/>
    <property type="match status" value="1"/>
</dbReference>
<dbReference type="PROSITE" id="PS50011">
    <property type="entry name" value="PROTEIN_KINASE_DOM"/>
    <property type="match status" value="1"/>
</dbReference>
<dbReference type="InterPro" id="IPR000719">
    <property type="entry name" value="Prot_kinase_dom"/>
</dbReference>
<name>A0AAE1VHX9_9SOLA</name>
<dbReference type="EMBL" id="JAVYJV010000010">
    <property type="protein sequence ID" value="KAK4361015.1"/>
    <property type="molecule type" value="Genomic_DNA"/>
</dbReference>
<feature type="region of interest" description="Disordered" evidence="1">
    <location>
        <begin position="113"/>
        <end position="147"/>
    </location>
</feature>
<organism evidence="3 4">
    <name type="scientific">Anisodus tanguticus</name>
    <dbReference type="NCBI Taxonomy" id="243964"/>
    <lineage>
        <taxon>Eukaryota</taxon>
        <taxon>Viridiplantae</taxon>
        <taxon>Streptophyta</taxon>
        <taxon>Embryophyta</taxon>
        <taxon>Tracheophyta</taxon>
        <taxon>Spermatophyta</taxon>
        <taxon>Magnoliopsida</taxon>
        <taxon>eudicotyledons</taxon>
        <taxon>Gunneridae</taxon>
        <taxon>Pentapetalae</taxon>
        <taxon>asterids</taxon>
        <taxon>lamiids</taxon>
        <taxon>Solanales</taxon>
        <taxon>Solanaceae</taxon>
        <taxon>Solanoideae</taxon>
        <taxon>Hyoscyameae</taxon>
        <taxon>Anisodus</taxon>
    </lineage>
</organism>
<dbReference type="Proteomes" id="UP001291623">
    <property type="component" value="Unassembled WGS sequence"/>
</dbReference>
<dbReference type="InterPro" id="IPR011009">
    <property type="entry name" value="Kinase-like_dom_sf"/>
</dbReference>
<evidence type="ECO:0000313" key="3">
    <source>
        <dbReference type="EMBL" id="KAK4361015.1"/>
    </source>
</evidence>
<dbReference type="GO" id="GO:0004674">
    <property type="term" value="F:protein serine/threonine kinase activity"/>
    <property type="evidence" value="ECO:0007669"/>
    <property type="project" value="InterPro"/>
</dbReference>
<dbReference type="PANTHER" id="PTHR27006">
    <property type="entry name" value="PROMASTIGOTE SURFACE ANTIGEN PROTEIN PSA"/>
    <property type="match status" value="1"/>
</dbReference>
<gene>
    <name evidence="3" type="ORF">RND71_019967</name>
</gene>
<dbReference type="Gene3D" id="1.10.510.10">
    <property type="entry name" value="Transferase(Phosphotransferase) domain 1"/>
    <property type="match status" value="1"/>
</dbReference>
<comment type="caution">
    <text evidence="3">The sequence shown here is derived from an EMBL/GenBank/DDBJ whole genome shotgun (WGS) entry which is preliminary data.</text>
</comment>
<proteinExistence type="predicted"/>
<dbReference type="InterPro" id="IPR021820">
    <property type="entry name" value="S-locus_recpt_kinase_C"/>
</dbReference>
<sequence length="147" mass="16407">MAPEYAMHGRLSENSDVYSFGVLILEIVSGRKNSSFYDNEDNMSLLVYAWTFWNENNVVELIDPKIFDPCFEKEIVRCVRIGLLCVQEYAEDRPNVTAVLLMLTSEIAELPAPKQPAFSRGHGSSEQGSSKSKGSVNADSITVVEPR</sequence>
<evidence type="ECO:0000313" key="4">
    <source>
        <dbReference type="Proteomes" id="UP001291623"/>
    </source>
</evidence>
<evidence type="ECO:0000256" key="1">
    <source>
        <dbReference type="SAM" id="MobiDB-lite"/>
    </source>
</evidence>
<accession>A0AAE1VHX9</accession>
<feature type="compositionally biased region" description="Low complexity" evidence="1">
    <location>
        <begin position="121"/>
        <end position="135"/>
    </location>
</feature>